<dbReference type="AlphaFoldDB" id="A0A127F8M3"/>
<reference evidence="11 12" key="1">
    <citation type="submission" date="2015-06" db="EMBL/GenBank/DDBJ databases">
        <title>A Comprehensive Approach to Explore the Metabolic and Phylogenetic Diversity of Bacterial Steroid Degradation in the Environment: Testosterone as an Example.</title>
        <authorList>
            <person name="Yang F.-C."/>
            <person name="Chen Y.-L."/>
            <person name="Yu C.-P."/>
            <person name="Tang S.-L."/>
            <person name="Wang P.-H."/>
            <person name="Ismail W."/>
            <person name="Wang C.-H."/>
            <person name="Yang C.-Y."/>
            <person name="Chiang Y.-R."/>
        </authorList>
    </citation>
    <scope>NUCLEOTIDE SEQUENCE [LARGE SCALE GENOMIC DNA]</scope>
    <source>
        <strain evidence="11 12">DSM 18526</strain>
    </source>
</reference>
<dbReference type="RefSeq" id="WP_066919748.1">
    <property type="nucleotide sequence ID" value="NZ_CP011971.1"/>
</dbReference>
<keyword evidence="12" id="KW-1185">Reference proteome</keyword>
<keyword evidence="2" id="KW-1003">Cell membrane</keyword>
<name>A0A127F8M3_STEDE</name>
<evidence type="ECO:0000256" key="1">
    <source>
        <dbReference type="ARBA" id="ARBA00004401"/>
    </source>
</evidence>
<proteinExistence type="inferred from homology"/>
<dbReference type="GO" id="GO:0005886">
    <property type="term" value="C:plasma membrane"/>
    <property type="evidence" value="ECO:0007669"/>
    <property type="project" value="UniProtKB-SubCell"/>
</dbReference>
<evidence type="ECO:0000313" key="12">
    <source>
        <dbReference type="Proteomes" id="UP000070250"/>
    </source>
</evidence>
<gene>
    <name evidence="11" type="ORF">ACG33_06615</name>
</gene>
<dbReference type="STRING" id="465721.ACG33_06615"/>
<dbReference type="PIRSF" id="PIRSF006170">
    <property type="entry name" value="YfgM"/>
    <property type="match status" value="1"/>
</dbReference>
<dbReference type="PANTHER" id="PTHR38035:SF1">
    <property type="entry name" value="ANCILLARY SECYEG TRANSLOCON SUBUNIT"/>
    <property type="match status" value="1"/>
</dbReference>
<feature type="transmembrane region" description="Helical" evidence="9">
    <location>
        <begin position="23"/>
        <end position="40"/>
    </location>
</feature>
<comment type="similarity">
    <text evidence="7">Belongs to the YfgM family.</text>
</comment>
<evidence type="ECO:0000313" key="11">
    <source>
        <dbReference type="EMBL" id="AMN46774.1"/>
    </source>
</evidence>
<sequence length="226" mass="24349">MADDYLSDREQEEALREWWRENWRWIIGGVGLGLVMLLGWRSWELQRESRAHDASRDYAQFQAALERRDVEQAERLLLDLVSDHGASAYVQQGRLKLAKAEVEAGNFDQALTLLTAAAEASKDKELASIARLRAARLLIQQGKYDAALALLKADQAGAFVAQMREIRGDAMMAKGDPVAARAEYAAALSAAGMDAGGGQIDLALLQLKLQDAGGGAGTGGGSPGQP</sequence>
<dbReference type="Proteomes" id="UP000070250">
    <property type="component" value="Chromosome"/>
</dbReference>
<evidence type="ECO:0000256" key="4">
    <source>
        <dbReference type="ARBA" id="ARBA00022989"/>
    </source>
</evidence>
<dbReference type="InterPro" id="IPR026039">
    <property type="entry name" value="YfgM"/>
</dbReference>
<dbReference type="EMBL" id="CP011971">
    <property type="protein sequence ID" value="AMN46774.1"/>
    <property type="molecule type" value="Genomic_DNA"/>
</dbReference>
<comment type="subcellular location">
    <subcellularLocation>
        <location evidence="1">Cell membrane</location>
        <topology evidence="1">Single-pass type II membrane protein</topology>
    </subcellularLocation>
</comment>
<evidence type="ECO:0000256" key="3">
    <source>
        <dbReference type="ARBA" id="ARBA00022692"/>
    </source>
</evidence>
<dbReference type="KEGG" id="sdf:ACG33_06615"/>
<keyword evidence="3 9" id="KW-0812">Transmembrane</keyword>
<dbReference type="InterPro" id="IPR018704">
    <property type="entry name" value="SecYEG/CpoB_TPR"/>
</dbReference>
<evidence type="ECO:0000259" key="10">
    <source>
        <dbReference type="Pfam" id="PF09976"/>
    </source>
</evidence>
<evidence type="ECO:0000256" key="8">
    <source>
        <dbReference type="ARBA" id="ARBA00024235"/>
    </source>
</evidence>
<dbReference type="SUPFAM" id="SSF48452">
    <property type="entry name" value="TPR-like"/>
    <property type="match status" value="1"/>
</dbReference>
<dbReference type="GO" id="GO:0044877">
    <property type="term" value="F:protein-containing complex binding"/>
    <property type="evidence" value="ECO:0007669"/>
    <property type="project" value="InterPro"/>
</dbReference>
<evidence type="ECO:0000256" key="9">
    <source>
        <dbReference type="SAM" id="Phobius"/>
    </source>
</evidence>
<accession>A0A127F8M3</accession>
<keyword evidence="6" id="KW-0143">Chaperone</keyword>
<keyword evidence="4 9" id="KW-1133">Transmembrane helix</keyword>
<feature type="domain" description="Ancillary SecYEG translocon subunit/Cell division coordinator CpoB TPR" evidence="10">
    <location>
        <begin position="16"/>
        <end position="212"/>
    </location>
</feature>
<dbReference type="OrthoDB" id="9789675at2"/>
<evidence type="ECO:0000256" key="2">
    <source>
        <dbReference type="ARBA" id="ARBA00022475"/>
    </source>
</evidence>
<dbReference type="PANTHER" id="PTHR38035">
    <property type="entry name" value="UPF0070 PROTEIN YFGM"/>
    <property type="match status" value="1"/>
</dbReference>
<protein>
    <recommendedName>
        <fullName evidence="8">Ancillary SecYEG translocon subunit</fullName>
    </recommendedName>
</protein>
<dbReference type="Gene3D" id="1.25.40.10">
    <property type="entry name" value="Tetratricopeptide repeat domain"/>
    <property type="match status" value="1"/>
</dbReference>
<evidence type="ECO:0000256" key="6">
    <source>
        <dbReference type="ARBA" id="ARBA00023186"/>
    </source>
</evidence>
<evidence type="ECO:0000256" key="7">
    <source>
        <dbReference type="ARBA" id="ARBA00024197"/>
    </source>
</evidence>
<keyword evidence="5 9" id="KW-0472">Membrane</keyword>
<dbReference type="InterPro" id="IPR011990">
    <property type="entry name" value="TPR-like_helical_dom_sf"/>
</dbReference>
<evidence type="ECO:0000256" key="5">
    <source>
        <dbReference type="ARBA" id="ARBA00023136"/>
    </source>
</evidence>
<organism evidence="11 12">
    <name type="scientific">Steroidobacter denitrificans</name>
    <dbReference type="NCBI Taxonomy" id="465721"/>
    <lineage>
        <taxon>Bacteria</taxon>
        <taxon>Pseudomonadati</taxon>
        <taxon>Pseudomonadota</taxon>
        <taxon>Gammaproteobacteria</taxon>
        <taxon>Steroidobacterales</taxon>
        <taxon>Steroidobacteraceae</taxon>
        <taxon>Steroidobacter</taxon>
    </lineage>
</organism>
<dbReference type="Pfam" id="PF09976">
    <property type="entry name" value="TPR_21"/>
    <property type="match status" value="1"/>
</dbReference>